<evidence type="ECO:0000313" key="2">
    <source>
        <dbReference type="Proteomes" id="UP001162992"/>
    </source>
</evidence>
<gene>
    <name evidence="1" type="ORF">O6H91_15G074700</name>
</gene>
<organism evidence="1 2">
    <name type="scientific">Diphasiastrum complanatum</name>
    <name type="common">Issler's clubmoss</name>
    <name type="synonym">Lycopodium complanatum</name>
    <dbReference type="NCBI Taxonomy" id="34168"/>
    <lineage>
        <taxon>Eukaryota</taxon>
        <taxon>Viridiplantae</taxon>
        <taxon>Streptophyta</taxon>
        <taxon>Embryophyta</taxon>
        <taxon>Tracheophyta</taxon>
        <taxon>Lycopodiopsida</taxon>
        <taxon>Lycopodiales</taxon>
        <taxon>Lycopodiaceae</taxon>
        <taxon>Lycopodioideae</taxon>
        <taxon>Diphasiastrum</taxon>
    </lineage>
</organism>
<name>A0ACC2BJW2_DIPCM</name>
<dbReference type="Proteomes" id="UP001162992">
    <property type="component" value="Chromosome 15"/>
</dbReference>
<accession>A0ACC2BJW2</accession>
<reference evidence="2" key="1">
    <citation type="journal article" date="2024" name="Proc. Natl. Acad. Sci. U.S.A.">
        <title>Extraordinary preservation of gene collinearity over three hundred million years revealed in homosporous lycophytes.</title>
        <authorList>
            <person name="Li C."/>
            <person name="Wickell D."/>
            <person name="Kuo L.Y."/>
            <person name="Chen X."/>
            <person name="Nie B."/>
            <person name="Liao X."/>
            <person name="Peng D."/>
            <person name="Ji J."/>
            <person name="Jenkins J."/>
            <person name="Williams M."/>
            <person name="Shu S."/>
            <person name="Plott C."/>
            <person name="Barry K."/>
            <person name="Rajasekar S."/>
            <person name="Grimwood J."/>
            <person name="Han X."/>
            <person name="Sun S."/>
            <person name="Hou Z."/>
            <person name="He W."/>
            <person name="Dai G."/>
            <person name="Sun C."/>
            <person name="Schmutz J."/>
            <person name="Leebens-Mack J.H."/>
            <person name="Li F.W."/>
            <person name="Wang L."/>
        </authorList>
    </citation>
    <scope>NUCLEOTIDE SEQUENCE [LARGE SCALE GENOMIC DNA]</scope>
    <source>
        <strain evidence="2">cv. PW_Plant_1</strain>
    </source>
</reference>
<protein>
    <submittedName>
        <fullName evidence="1">Uncharacterized protein</fullName>
    </submittedName>
</protein>
<sequence>MSIASQSVKSRAFQLCRYGRAIGTLSEAIYPSSSFSRTVKCFSTVSTETCPPSRAVIYHDHGAPDQVLKILDIPARTLRHGEVCVKMLAAPINPSDINRIEGVYPVRPPVPAIAGGEGVGEVIAMATGVENLSIGDWVIPAYSGVGTWCTHAVGAEGTWCKVQSDVPMEYAATVTVNPCTALRMMKDFVPLEEGDVVVQNGATSIVGQCVIQLAKEWGVHTINLVRDRPGIQDVAERLKALGATHVLPESQLGTLNIKDLLAGRHEPKLGLNCVGGTAATGVLKLLGESGTMVTYGGMAKKPVTTSTAAFIFKDVRLQGFWLQKWMSSHRQEDFMSMTEYLLGLVRVGRLKYLMEKVAFSNFESALQKALGKAGSAPKQVLTFV</sequence>
<evidence type="ECO:0000313" key="1">
    <source>
        <dbReference type="EMBL" id="KAJ7530002.1"/>
    </source>
</evidence>
<comment type="caution">
    <text evidence="1">The sequence shown here is derived from an EMBL/GenBank/DDBJ whole genome shotgun (WGS) entry which is preliminary data.</text>
</comment>
<proteinExistence type="predicted"/>
<keyword evidence="2" id="KW-1185">Reference proteome</keyword>
<dbReference type="EMBL" id="CM055106">
    <property type="protein sequence ID" value="KAJ7530002.1"/>
    <property type="molecule type" value="Genomic_DNA"/>
</dbReference>